<evidence type="ECO:0000256" key="4">
    <source>
        <dbReference type="ARBA" id="ARBA00022695"/>
    </source>
</evidence>
<dbReference type="PANTHER" id="PTHR34388:SF1">
    <property type="entry name" value="DNA POLYMERASE III SUBUNIT DELTA"/>
    <property type="match status" value="1"/>
</dbReference>
<proteinExistence type="inferred from homology"/>
<protein>
    <recommendedName>
        <fullName evidence="2">DNA polymerase III subunit delta</fullName>
        <ecNumber evidence="1">2.7.7.7</ecNumber>
    </recommendedName>
</protein>
<dbReference type="InterPro" id="IPR005790">
    <property type="entry name" value="DNA_polIII_delta"/>
</dbReference>
<keyword evidence="4 11" id="KW-0548">Nucleotidyltransferase</keyword>
<dbReference type="Proteomes" id="UP001597427">
    <property type="component" value="Unassembled WGS sequence"/>
</dbReference>
<gene>
    <name evidence="11" type="primary">holA</name>
    <name evidence="11" type="ORF">ACFSR0_04980</name>
</gene>
<organism evidence="11 12">
    <name type="scientific">Enterococcus camelliae</name>
    <dbReference type="NCBI Taxonomy" id="453959"/>
    <lineage>
        <taxon>Bacteria</taxon>
        <taxon>Bacillati</taxon>
        <taxon>Bacillota</taxon>
        <taxon>Bacilli</taxon>
        <taxon>Lactobacillales</taxon>
        <taxon>Enterococcaceae</taxon>
        <taxon>Enterococcus</taxon>
    </lineage>
</organism>
<evidence type="ECO:0000259" key="9">
    <source>
        <dbReference type="Pfam" id="PF06144"/>
    </source>
</evidence>
<evidence type="ECO:0000256" key="6">
    <source>
        <dbReference type="ARBA" id="ARBA00022932"/>
    </source>
</evidence>
<dbReference type="InterPro" id="IPR027417">
    <property type="entry name" value="P-loop_NTPase"/>
</dbReference>
<keyword evidence="6" id="KW-0239">DNA-directed DNA polymerase</keyword>
<dbReference type="Gene3D" id="1.10.8.60">
    <property type="match status" value="1"/>
</dbReference>
<dbReference type="PANTHER" id="PTHR34388">
    <property type="entry name" value="DNA POLYMERASE III SUBUNIT DELTA"/>
    <property type="match status" value="1"/>
</dbReference>
<feature type="domain" description="DNA polymerase III delta N-terminal" evidence="9">
    <location>
        <begin position="20"/>
        <end position="145"/>
    </location>
</feature>
<sequence length="344" mass="39714">MSIQQEIRKITSDETLQPVYCIQGSETYLQNQIKQAFYNRLGVTENDLNFSQFDLEQETIDQLIDEAETLPFFGDQRLLFAVHPYFLTSEKKVNAPEHDFERLTAYLKSPLQSTILVFIAPYDKFDERKKLTKLLKKQAVILNAKPLAEPEVKRMVRDYLKEMAIEMDPQALELFLRTTEMDLSKSMHELVKLVVFANKSKRISVEAVQQLVPKTLENNVFELTEMILKGNAEGALEGYRDLLLQGEETIKINAILIGQIRLYLQVAILVEQGMQQGAIAEQLKAHPYRVKLAIQEARNYSRGELEALFDQLVENDFKMKTGKIQKEYLFELFILQTANQLLGK</sequence>
<comment type="caution">
    <text evidence="11">The sequence shown here is derived from an EMBL/GenBank/DDBJ whole genome shotgun (WGS) entry which is preliminary data.</text>
</comment>
<comment type="catalytic activity">
    <reaction evidence="8">
        <text>DNA(n) + a 2'-deoxyribonucleoside 5'-triphosphate = DNA(n+1) + diphosphate</text>
        <dbReference type="Rhea" id="RHEA:22508"/>
        <dbReference type="Rhea" id="RHEA-COMP:17339"/>
        <dbReference type="Rhea" id="RHEA-COMP:17340"/>
        <dbReference type="ChEBI" id="CHEBI:33019"/>
        <dbReference type="ChEBI" id="CHEBI:61560"/>
        <dbReference type="ChEBI" id="CHEBI:173112"/>
        <dbReference type="EC" id="2.7.7.7"/>
    </reaction>
</comment>
<keyword evidence="3 11" id="KW-0808">Transferase</keyword>
<evidence type="ECO:0000313" key="12">
    <source>
        <dbReference type="Proteomes" id="UP001597427"/>
    </source>
</evidence>
<dbReference type="NCBIfam" id="TIGR01128">
    <property type="entry name" value="holA"/>
    <property type="match status" value="1"/>
</dbReference>
<dbReference type="GO" id="GO:0003887">
    <property type="term" value="F:DNA-directed DNA polymerase activity"/>
    <property type="evidence" value="ECO:0007669"/>
    <property type="project" value="UniProtKB-EC"/>
</dbReference>
<dbReference type="RefSeq" id="WP_379980506.1">
    <property type="nucleotide sequence ID" value="NZ_JBHUMO010000033.1"/>
</dbReference>
<dbReference type="InterPro" id="IPR048466">
    <property type="entry name" value="DNA_pol3_delta-like_C"/>
</dbReference>
<accession>A0ABW5TJN1</accession>
<keyword evidence="12" id="KW-1185">Reference proteome</keyword>
<comment type="similarity">
    <text evidence="7">Belongs to the DNA polymerase HolA subunit family.</text>
</comment>
<dbReference type="InterPro" id="IPR008921">
    <property type="entry name" value="DNA_pol3_clamp-load_cplx_C"/>
</dbReference>
<evidence type="ECO:0000256" key="7">
    <source>
        <dbReference type="ARBA" id="ARBA00034754"/>
    </source>
</evidence>
<feature type="domain" description="DNA polymerase III delta subunit-like C-terminal" evidence="10">
    <location>
        <begin position="217"/>
        <end position="336"/>
    </location>
</feature>
<reference evidence="12" key="1">
    <citation type="journal article" date="2019" name="Int. J. Syst. Evol. Microbiol.">
        <title>The Global Catalogue of Microorganisms (GCM) 10K type strain sequencing project: providing services to taxonomists for standard genome sequencing and annotation.</title>
        <authorList>
            <consortium name="The Broad Institute Genomics Platform"/>
            <consortium name="The Broad Institute Genome Sequencing Center for Infectious Disease"/>
            <person name="Wu L."/>
            <person name="Ma J."/>
        </authorList>
    </citation>
    <scope>NUCLEOTIDE SEQUENCE [LARGE SCALE GENOMIC DNA]</scope>
    <source>
        <strain evidence="12">TISTR 932</strain>
    </source>
</reference>
<dbReference type="InterPro" id="IPR010372">
    <property type="entry name" value="DNA_pol3_delta_N"/>
</dbReference>
<dbReference type="Pfam" id="PF06144">
    <property type="entry name" value="DNA_pol3_delta"/>
    <property type="match status" value="1"/>
</dbReference>
<dbReference type="Pfam" id="PF21694">
    <property type="entry name" value="DNA_pol3_delta_C"/>
    <property type="match status" value="1"/>
</dbReference>
<evidence type="ECO:0000256" key="8">
    <source>
        <dbReference type="ARBA" id="ARBA00049244"/>
    </source>
</evidence>
<evidence type="ECO:0000313" key="11">
    <source>
        <dbReference type="EMBL" id="MFD2728780.1"/>
    </source>
</evidence>
<evidence type="ECO:0000256" key="1">
    <source>
        <dbReference type="ARBA" id="ARBA00012417"/>
    </source>
</evidence>
<evidence type="ECO:0000256" key="5">
    <source>
        <dbReference type="ARBA" id="ARBA00022705"/>
    </source>
</evidence>
<dbReference type="Gene3D" id="1.20.272.10">
    <property type="match status" value="1"/>
</dbReference>
<evidence type="ECO:0000256" key="3">
    <source>
        <dbReference type="ARBA" id="ARBA00022679"/>
    </source>
</evidence>
<dbReference type="Gene3D" id="3.40.50.300">
    <property type="entry name" value="P-loop containing nucleotide triphosphate hydrolases"/>
    <property type="match status" value="1"/>
</dbReference>
<evidence type="ECO:0000256" key="2">
    <source>
        <dbReference type="ARBA" id="ARBA00017703"/>
    </source>
</evidence>
<dbReference type="EMBL" id="JBHUMO010000033">
    <property type="protein sequence ID" value="MFD2728780.1"/>
    <property type="molecule type" value="Genomic_DNA"/>
</dbReference>
<dbReference type="SUPFAM" id="SSF48019">
    <property type="entry name" value="post-AAA+ oligomerization domain-like"/>
    <property type="match status" value="1"/>
</dbReference>
<keyword evidence="5" id="KW-0235">DNA replication</keyword>
<evidence type="ECO:0000259" key="10">
    <source>
        <dbReference type="Pfam" id="PF21694"/>
    </source>
</evidence>
<name>A0ABW5TJN1_9ENTE</name>
<dbReference type="EC" id="2.7.7.7" evidence="1"/>
<dbReference type="SUPFAM" id="SSF52540">
    <property type="entry name" value="P-loop containing nucleoside triphosphate hydrolases"/>
    <property type="match status" value="1"/>
</dbReference>